<reference evidence="2" key="1">
    <citation type="submission" date="2021-03" db="EMBL/GenBank/DDBJ databases">
        <title>Chromosome level genome of the anhydrobiotic midge Polypedilum vanderplanki.</title>
        <authorList>
            <person name="Yoshida Y."/>
            <person name="Kikawada T."/>
            <person name="Gusev O."/>
        </authorList>
    </citation>
    <scope>NUCLEOTIDE SEQUENCE</scope>
    <source>
        <strain evidence="2">NIAS01</strain>
        <tissue evidence="2">Whole body or cell culture</tissue>
    </source>
</reference>
<dbReference type="Proteomes" id="UP001107558">
    <property type="component" value="Chromosome 2"/>
</dbReference>
<dbReference type="CDD" id="cd18186">
    <property type="entry name" value="BTB_POZ_ZBTB_KLHL-like"/>
    <property type="match status" value="1"/>
</dbReference>
<dbReference type="Pfam" id="PF00651">
    <property type="entry name" value="BTB"/>
    <property type="match status" value="1"/>
</dbReference>
<keyword evidence="3" id="KW-1185">Reference proteome</keyword>
<dbReference type="SMART" id="SM00225">
    <property type="entry name" value="BTB"/>
    <property type="match status" value="1"/>
</dbReference>
<organism evidence="2 3">
    <name type="scientific">Polypedilum vanderplanki</name>
    <name type="common">Sleeping chironomid midge</name>
    <dbReference type="NCBI Taxonomy" id="319348"/>
    <lineage>
        <taxon>Eukaryota</taxon>
        <taxon>Metazoa</taxon>
        <taxon>Ecdysozoa</taxon>
        <taxon>Arthropoda</taxon>
        <taxon>Hexapoda</taxon>
        <taxon>Insecta</taxon>
        <taxon>Pterygota</taxon>
        <taxon>Neoptera</taxon>
        <taxon>Endopterygota</taxon>
        <taxon>Diptera</taxon>
        <taxon>Nematocera</taxon>
        <taxon>Chironomoidea</taxon>
        <taxon>Chironomidae</taxon>
        <taxon>Chironominae</taxon>
        <taxon>Polypedilum</taxon>
        <taxon>Polypedilum</taxon>
    </lineage>
</organism>
<dbReference type="SUPFAM" id="SSF54695">
    <property type="entry name" value="POZ domain"/>
    <property type="match status" value="1"/>
</dbReference>
<comment type="caution">
    <text evidence="2">The sequence shown here is derived from an EMBL/GenBank/DDBJ whole genome shotgun (WGS) entry which is preliminary data.</text>
</comment>
<dbReference type="PANTHER" id="PTHR24413">
    <property type="entry name" value="SPECKLE-TYPE POZ PROTEIN"/>
    <property type="match status" value="1"/>
</dbReference>
<dbReference type="Gene3D" id="3.30.710.10">
    <property type="entry name" value="Potassium Channel Kv1.1, Chain A"/>
    <property type="match status" value="1"/>
</dbReference>
<evidence type="ECO:0000259" key="1">
    <source>
        <dbReference type="PROSITE" id="PS50097"/>
    </source>
</evidence>
<dbReference type="OrthoDB" id="7492888at2759"/>
<dbReference type="InterPro" id="IPR011333">
    <property type="entry name" value="SKP1/BTB/POZ_sf"/>
</dbReference>
<dbReference type="PROSITE" id="PS50097">
    <property type="entry name" value="BTB"/>
    <property type="match status" value="1"/>
</dbReference>
<proteinExistence type="predicted"/>
<dbReference type="InterPro" id="IPR000210">
    <property type="entry name" value="BTB/POZ_dom"/>
</dbReference>
<dbReference type="AlphaFoldDB" id="A0A9J6CCN5"/>
<feature type="domain" description="BTB" evidence="1">
    <location>
        <begin position="180"/>
        <end position="247"/>
    </location>
</feature>
<protein>
    <recommendedName>
        <fullName evidence="1">BTB domain-containing protein</fullName>
    </recommendedName>
</protein>
<accession>A0A9J6CCN5</accession>
<evidence type="ECO:0000313" key="2">
    <source>
        <dbReference type="EMBL" id="KAG5679515.1"/>
    </source>
</evidence>
<sequence>MSSVDLINKTTYCDLTRYSSTELTWTLENYSPAKNLQHEFHLTDSIIMFLELRINQNFYSGSEYYYGSSYFCINPFVKYQWSKHDAKKFIKLQVHTSRGGANVTRDFSIMNKDFVVINSQSNFMTQCNINKYIEKNILTINVRATIKEVFDNFPIGNELLNTKGKILKDFHSLISNQQISDFKFIVEDKEFYVHKVLLAARSPVFMKMFTSDFNESHSKEGRINDISKEAFQEFLRFLYTETIEDINLYVLDLLAIADLYEVEDLKAICMAQLLTELTEENAPHVFQYAHRYRCDNELKDAAFKLIKSSFQKNNIEIPNEFIFAPSALQFAIEAKNKIFETLKVEVALSEMKAK</sequence>
<gene>
    <name evidence="2" type="ORF">PVAND_009078</name>
</gene>
<dbReference type="EMBL" id="JADBJN010000002">
    <property type="protein sequence ID" value="KAG5679515.1"/>
    <property type="molecule type" value="Genomic_DNA"/>
</dbReference>
<name>A0A9J6CCN5_POLVA</name>
<evidence type="ECO:0000313" key="3">
    <source>
        <dbReference type="Proteomes" id="UP001107558"/>
    </source>
</evidence>